<sequence>MLSCYFVLFLISAGGAFEISAPRSVNSEATVVWNRNDGDPDDSVFARRLLPAEVGDQLPESPGSLPSGTIDVEFPVVGTYLIEIRTPQPEFRLLAQSDTIFTDTNPSDSGTSEGVVATSSSSTVPAPAVSSSTINHVQPPRSSTTVSGSGLQPTSTGTRVTVDIAITATYSSSSMSTQSATVAQDPFNTSTSNKITPVSTNAPSTTQVIASTSAASIPLLISSDPSLVTTSIPESTSVSTTLSGKLVTDTPPTSTGLSTPTTPTSPTSSRPSHNHVPQIIGGTLGSFLSIILLITLFIFYRRRRLRQPSSQSRDTEKWKESETPSRPESMAQPLTRPESHTSILTSAFSPISQRTFYLSYTDGFLRRLDSDPHRHERDLSMASSGISHLTSRQFLLHERAGSLCDEVDWLKQTISSTPPNDHIVEELHMTIGRLEEQVRRLEAEHESDWALHQSDEPPLVYMETISRTQSNSYCLGPAFAV</sequence>
<comment type="caution">
    <text evidence="4">The sequence shown here is derived from an EMBL/GenBank/DDBJ whole genome shotgun (WGS) entry which is preliminary data.</text>
</comment>
<dbReference type="Proteomes" id="UP001175228">
    <property type="component" value="Unassembled WGS sequence"/>
</dbReference>
<reference evidence="4" key="1">
    <citation type="submission" date="2023-06" db="EMBL/GenBank/DDBJ databases">
        <authorList>
            <consortium name="Lawrence Berkeley National Laboratory"/>
            <person name="Ahrendt S."/>
            <person name="Sahu N."/>
            <person name="Indic B."/>
            <person name="Wong-Bajracharya J."/>
            <person name="Merenyi Z."/>
            <person name="Ke H.-M."/>
            <person name="Monk M."/>
            <person name="Kocsube S."/>
            <person name="Drula E."/>
            <person name="Lipzen A."/>
            <person name="Balint B."/>
            <person name="Henrissat B."/>
            <person name="Andreopoulos B."/>
            <person name="Martin F.M."/>
            <person name="Harder C.B."/>
            <person name="Rigling D."/>
            <person name="Ford K.L."/>
            <person name="Foster G.D."/>
            <person name="Pangilinan J."/>
            <person name="Papanicolaou A."/>
            <person name="Barry K."/>
            <person name="LaButti K."/>
            <person name="Viragh M."/>
            <person name="Koriabine M."/>
            <person name="Yan M."/>
            <person name="Riley R."/>
            <person name="Champramary S."/>
            <person name="Plett K.L."/>
            <person name="Tsai I.J."/>
            <person name="Slot J."/>
            <person name="Sipos G."/>
            <person name="Plett J."/>
            <person name="Nagy L.G."/>
            <person name="Grigoriev I.V."/>
        </authorList>
    </citation>
    <scope>NUCLEOTIDE SEQUENCE</scope>
    <source>
        <strain evidence="4">HWK02</strain>
    </source>
</reference>
<evidence type="ECO:0000313" key="5">
    <source>
        <dbReference type="Proteomes" id="UP001175228"/>
    </source>
</evidence>
<protein>
    <recommendedName>
        <fullName evidence="6">Mid2 domain-containing protein</fullName>
    </recommendedName>
</protein>
<evidence type="ECO:0008006" key="6">
    <source>
        <dbReference type="Google" id="ProtNLM"/>
    </source>
</evidence>
<feature type="compositionally biased region" description="Low complexity" evidence="1">
    <location>
        <begin position="248"/>
        <end position="271"/>
    </location>
</feature>
<dbReference type="AlphaFoldDB" id="A0AA39QQL5"/>
<evidence type="ECO:0000256" key="3">
    <source>
        <dbReference type="SAM" id="SignalP"/>
    </source>
</evidence>
<feature type="signal peptide" evidence="3">
    <location>
        <begin position="1"/>
        <end position="16"/>
    </location>
</feature>
<organism evidence="4 5">
    <name type="scientific">Armillaria luteobubalina</name>
    <dbReference type="NCBI Taxonomy" id="153913"/>
    <lineage>
        <taxon>Eukaryota</taxon>
        <taxon>Fungi</taxon>
        <taxon>Dikarya</taxon>
        <taxon>Basidiomycota</taxon>
        <taxon>Agaricomycotina</taxon>
        <taxon>Agaricomycetes</taxon>
        <taxon>Agaricomycetidae</taxon>
        <taxon>Agaricales</taxon>
        <taxon>Marasmiineae</taxon>
        <taxon>Physalacriaceae</taxon>
        <taxon>Armillaria</taxon>
    </lineage>
</organism>
<keyword evidence="3" id="KW-0732">Signal</keyword>
<feature type="region of interest" description="Disordered" evidence="1">
    <location>
        <begin position="104"/>
        <end position="156"/>
    </location>
</feature>
<keyword evidence="2" id="KW-0472">Membrane</keyword>
<dbReference type="EMBL" id="JAUEPU010000001">
    <property type="protein sequence ID" value="KAK0506649.1"/>
    <property type="molecule type" value="Genomic_DNA"/>
</dbReference>
<feature type="compositionally biased region" description="Low complexity" evidence="1">
    <location>
        <begin position="109"/>
        <end position="133"/>
    </location>
</feature>
<keyword evidence="5" id="KW-1185">Reference proteome</keyword>
<evidence type="ECO:0000256" key="2">
    <source>
        <dbReference type="SAM" id="Phobius"/>
    </source>
</evidence>
<evidence type="ECO:0000256" key="1">
    <source>
        <dbReference type="SAM" id="MobiDB-lite"/>
    </source>
</evidence>
<feature type="chain" id="PRO_5041390286" description="Mid2 domain-containing protein" evidence="3">
    <location>
        <begin position="17"/>
        <end position="481"/>
    </location>
</feature>
<gene>
    <name evidence="4" type="ORF">EDD18DRAFT_1124352</name>
</gene>
<accession>A0AA39QQL5</accession>
<evidence type="ECO:0000313" key="4">
    <source>
        <dbReference type="EMBL" id="KAK0506649.1"/>
    </source>
</evidence>
<feature type="compositionally biased region" description="Polar residues" evidence="1">
    <location>
        <begin position="134"/>
        <end position="156"/>
    </location>
</feature>
<feature type="transmembrane region" description="Helical" evidence="2">
    <location>
        <begin position="279"/>
        <end position="300"/>
    </location>
</feature>
<name>A0AA39QQL5_9AGAR</name>
<keyword evidence="2" id="KW-1133">Transmembrane helix</keyword>
<proteinExistence type="predicted"/>
<feature type="region of interest" description="Disordered" evidence="1">
    <location>
        <begin position="238"/>
        <end position="276"/>
    </location>
</feature>
<keyword evidence="2" id="KW-0812">Transmembrane</keyword>
<feature type="compositionally biased region" description="Basic and acidic residues" evidence="1">
    <location>
        <begin position="313"/>
        <end position="325"/>
    </location>
</feature>
<feature type="region of interest" description="Disordered" evidence="1">
    <location>
        <begin position="309"/>
        <end position="339"/>
    </location>
</feature>